<gene>
    <name evidence="10" type="ORF">F3Y22_tig00110860pilonHSYRG00085</name>
</gene>
<feature type="transmembrane region" description="Helical" evidence="9">
    <location>
        <begin position="153"/>
        <end position="175"/>
    </location>
</feature>
<feature type="transmembrane region" description="Helical" evidence="9">
    <location>
        <begin position="122"/>
        <end position="141"/>
    </location>
</feature>
<comment type="caution">
    <text evidence="10">The sequence shown here is derived from an EMBL/GenBank/DDBJ whole genome shotgun (WGS) entry which is preliminary data.</text>
</comment>
<evidence type="ECO:0000256" key="8">
    <source>
        <dbReference type="ARBA" id="ARBA00023303"/>
    </source>
</evidence>
<feature type="transmembrane region" description="Helical" evidence="9">
    <location>
        <begin position="93"/>
        <end position="110"/>
    </location>
</feature>
<keyword evidence="11" id="KW-1185">Reference proteome</keyword>
<evidence type="ECO:0000256" key="2">
    <source>
        <dbReference type="ARBA" id="ARBA00007079"/>
    </source>
</evidence>
<evidence type="ECO:0000256" key="6">
    <source>
        <dbReference type="ARBA" id="ARBA00023065"/>
    </source>
</evidence>
<evidence type="ECO:0000256" key="9">
    <source>
        <dbReference type="SAM" id="Phobius"/>
    </source>
</evidence>
<organism evidence="10 11">
    <name type="scientific">Hibiscus syriacus</name>
    <name type="common">Rose of Sharon</name>
    <dbReference type="NCBI Taxonomy" id="106335"/>
    <lineage>
        <taxon>Eukaryota</taxon>
        <taxon>Viridiplantae</taxon>
        <taxon>Streptophyta</taxon>
        <taxon>Embryophyta</taxon>
        <taxon>Tracheophyta</taxon>
        <taxon>Spermatophyta</taxon>
        <taxon>Magnoliopsida</taxon>
        <taxon>eudicotyledons</taxon>
        <taxon>Gunneridae</taxon>
        <taxon>Pentapetalae</taxon>
        <taxon>rosids</taxon>
        <taxon>malvids</taxon>
        <taxon>Malvales</taxon>
        <taxon>Malvaceae</taxon>
        <taxon>Malvoideae</taxon>
        <taxon>Hibiscus</taxon>
    </lineage>
</organism>
<keyword evidence="6" id="KW-0406">Ion transport</keyword>
<dbReference type="GO" id="GO:0034220">
    <property type="term" value="P:monoatomic ion transmembrane transport"/>
    <property type="evidence" value="ECO:0007669"/>
    <property type="project" value="UniProtKB-KW"/>
</dbReference>
<dbReference type="Proteomes" id="UP000436088">
    <property type="component" value="Unassembled WGS sequence"/>
</dbReference>
<dbReference type="AlphaFoldDB" id="A0A6A2ZLA9"/>
<dbReference type="GO" id="GO:0016020">
    <property type="term" value="C:membrane"/>
    <property type="evidence" value="ECO:0007669"/>
    <property type="project" value="UniProtKB-SubCell"/>
</dbReference>
<dbReference type="EMBL" id="VEPZ02001140">
    <property type="protein sequence ID" value="KAE8692089.1"/>
    <property type="molecule type" value="Genomic_DNA"/>
</dbReference>
<keyword evidence="8" id="KW-0407">Ion channel</keyword>
<dbReference type="GO" id="GO:0015743">
    <property type="term" value="P:malate transport"/>
    <property type="evidence" value="ECO:0007669"/>
    <property type="project" value="InterPro"/>
</dbReference>
<evidence type="ECO:0000256" key="7">
    <source>
        <dbReference type="ARBA" id="ARBA00023136"/>
    </source>
</evidence>
<evidence type="ECO:0000256" key="4">
    <source>
        <dbReference type="ARBA" id="ARBA00022692"/>
    </source>
</evidence>
<keyword evidence="4 9" id="KW-0812">Transmembrane</keyword>
<evidence type="ECO:0000313" key="10">
    <source>
        <dbReference type="EMBL" id="KAE8692089.1"/>
    </source>
</evidence>
<proteinExistence type="inferred from homology"/>
<dbReference type="InterPro" id="IPR020966">
    <property type="entry name" value="ALMT"/>
</dbReference>
<comment type="similarity">
    <text evidence="2">Belongs to the aromatic acid exporter (TC 2.A.85) family.</text>
</comment>
<evidence type="ECO:0000256" key="3">
    <source>
        <dbReference type="ARBA" id="ARBA00022448"/>
    </source>
</evidence>
<feature type="transmembrane region" description="Helical" evidence="9">
    <location>
        <begin position="12"/>
        <end position="30"/>
    </location>
</feature>
<evidence type="ECO:0000256" key="5">
    <source>
        <dbReference type="ARBA" id="ARBA00022989"/>
    </source>
</evidence>
<evidence type="ECO:0000256" key="1">
    <source>
        <dbReference type="ARBA" id="ARBA00004141"/>
    </source>
</evidence>
<keyword evidence="3" id="KW-0813">Transport</keyword>
<sequence>MISNRQGVRKVIHSIKVGIALVLVSLLYQLDPLYKQVGDNAMWAIMTVVLIFEFFAGATLSKGFNRGLGTILGGGMGCLMATLAQAVGGVGKAIIVAITVFIFGAAATYSRQVPVIKRRFDYGAMIFILTFNLVLISGLRAEQVLELARDRLSAISMGFAVCLLISLLVFPIWAGDELHDSLVSRFQHLAISLEGFSEEYFGNVDEDGKKISADFSSKCKFCEMGTLAWKIRVFLSLGKYLEIGEDLRDLATIILSLKGCLRSPVQSSEGNTLRQSMKEPCEAIVAPLAQMLRQIGDGVKEMKKCEYEDMILSKLKTVRQELSLVANPSTVGISHLEKTDGLGLASFLYSMMEMVEKMEELAKQVEQLGQLGGFR</sequence>
<reference evidence="10" key="1">
    <citation type="submission" date="2019-09" db="EMBL/GenBank/DDBJ databases">
        <title>Draft genome information of white flower Hibiscus syriacus.</title>
        <authorList>
            <person name="Kim Y.-M."/>
        </authorList>
    </citation>
    <scope>NUCLEOTIDE SEQUENCE [LARGE SCALE GENOMIC DNA]</scope>
    <source>
        <strain evidence="10">YM2019G1</strain>
    </source>
</reference>
<keyword evidence="7 9" id="KW-0472">Membrane</keyword>
<comment type="subcellular location">
    <subcellularLocation>
        <location evidence="1">Membrane</location>
        <topology evidence="1">Multi-pass membrane protein</topology>
    </subcellularLocation>
</comment>
<accession>A0A6A2ZLA9</accession>
<protein>
    <submittedName>
        <fullName evidence="10">Antifungal protein ginkbilobin-2-like</fullName>
    </submittedName>
</protein>
<dbReference type="Pfam" id="PF11744">
    <property type="entry name" value="ALMT"/>
    <property type="match status" value="2"/>
</dbReference>
<name>A0A6A2ZLA9_HIBSY</name>
<keyword evidence="5 9" id="KW-1133">Transmembrane helix</keyword>
<evidence type="ECO:0000313" key="11">
    <source>
        <dbReference type="Proteomes" id="UP000436088"/>
    </source>
</evidence>
<dbReference type="PANTHER" id="PTHR31086">
    <property type="entry name" value="ALUMINUM-ACTIVATED MALATE TRANSPORTER 10"/>
    <property type="match status" value="1"/>
</dbReference>
<feature type="transmembrane region" description="Helical" evidence="9">
    <location>
        <begin position="42"/>
        <end position="60"/>
    </location>
</feature>